<sequence length="310" mass="33506">METRVQYVLVGLFVIVLSAAGVGLSLWLAFGDITTDYRTYQIHMTESVSGLYRDAPVRYHGVEVGKVRALKLDPTDPERVIVTVDIESEIPIRIDTLATLKVQGLTGIASVELAGGKVSSPLLTAAPGQEYPVIDTGPSLFSRLDNTLSELADNLNRVARDLHALLDADNREAFAVTLENMALLSESLAAQRETLARGSRDAARFFEAAAEAGEALPPLLERLQAGSRSLEGMAEDFTATSQALRRQVEAGGQGLGQVTDQLLPQFQQLMQELHGLSGDMRRLVGDLEQDPSRLLYGEPARPLGPGEEGQ</sequence>
<keyword evidence="5" id="KW-1185">Reference proteome</keyword>
<evidence type="ECO:0000256" key="1">
    <source>
        <dbReference type="SAM" id="MobiDB-lite"/>
    </source>
</evidence>
<dbReference type="AlphaFoldDB" id="A0A1Z4VQD4"/>
<keyword evidence="2" id="KW-1133">Transmembrane helix</keyword>
<dbReference type="OrthoDB" id="9806984at2"/>
<dbReference type="RefSeq" id="WP_096365717.1">
    <property type="nucleotide sequence ID" value="NZ_AP018052.1"/>
</dbReference>
<dbReference type="InterPro" id="IPR003399">
    <property type="entry name" value="Mce/MlaD"/>
</dbReference>
<gene>
    <name evidence="4" type="ORF">FOKN1_1223</name>
</gene>
<dbReference type="PANTHER" id="PTHR36698">
    <property type="entry name" value="BLL5892 PROTEIN"/>
    <property type="match status" value="1"/>
</dbReference>
<dbReference type="Pfam" id="PF02470">
    <property type="entry name" value="MlaD"/>
    <property type="match status" value="1"/>
</dbReference>
<evidence type="ECO:0000313" key="5">
    <source>
        <dbReference type="Proteomes" id="UP000218765"/>
    </source>
</evidence>
<dbReference type="KEGG" id="ttc:FOKN1_1223"/>
<keyword evidence="2" id="KW-0812">Transmembrane</keyword>
<proteinExistence type="predicted"/>
<feature type="domain" description="Mce/MlaD" evidence="3">
    <location>
        <begin position="39"/>
        <end position="115"/>
    </location>
</feature>
<evidence type="ECO:0000313" key="4">
    <source>
        <dbReference type="EMBL" id="BAZ93622.1"/>
    </source>
</evidence>
<feature type="region of interest" description="Disordered" evidence="1">
    <location>
        <begin position="288"/>
        <end position="310"/>
    </location>
</feature>
<evidence type="ECO:0000256" key="2">
    <source>
        <dbReference type="SAM" id="Phobius"/>
    </source>
</evidence>
<keyword evidence="2" id="KW-0472">Membrane</keyword>
<protein>
    <submittedName>
        <fullName evidence="4">ABC-type transporter, periplasmic component</fullName>
    </submittedName>
</protein>
<organism evidence="4 5">
    <name type="scientific">Thiohalobacter thiocyanaticus</name>
    <dbReference type="NCBI Taxonomy" id="585455"/>
    <lineage>
        <taxon>Bacteria</taxon>
        <taxon>Pseudomonadati</taxon>
        <taxon>Pseudomonadota</taxon>
        <taxon>Gammaproteobacteria</taxon>
        <taxon>Thiohalobacterales</taxon>
        <taxon>Thiohalobacteraceae</taxon>
        <taxon>Thiohalobacter</taxon>
    </lineage>
</organism>
<name>A0A1Z4VQD4_9GAMM</name>
<accession>A0A1Z4VQD4</accession>
<evidence type="ECO:0000259" key="3">
    <source>
        <dbReference type="Pfam" id="PF02470"/>
    </source>
</evidence>
<dbReference type="PANTHER" id="PTHR36698:SF2">
    <property type="entry name" value="MCE_MLAD DOMAIN-CONTAINING PROTEIN"/>
    <property type="match status" value="1"/>
</dbReference>
<reference evidence="4 5" key="1">
    <citation type="submission" date="2017-05" db="EMBL/GenBank/DDBJ databases">
        <title>Thiocyanate degradation by Thiohalobacter thiocyanaticus FOKN1.</title>
        <authorList>
            <person name="Oshiki M."/>
            <person name="Fukushima T."/>
            <person name="Kawano S."/>
            <person name="Nakagawa J."/>
        </authorList>
    </citation>
    <scope>NUCLEOTIDE SEQUENCE [LARGE SCALE GENOMIC DNA]</scope>
    <source>
        <strain evidence="4 5">FOKN1</strain>
    </source>
</reference>
<dbReference type="Proteomes" id="UP000218765">
    <property type="component" value="Chromosome"/>
</dbReference>
<feature type="transmembrane region" description="Helical" evidence="2">
    <location>
        <begin position="7"/>
        <end position="30"/>
    </location>
</feature>
<dbReference type="EMBL" id="AP018052">
    <property type="protein sequence ID" value="BAZ93622.1"/>
    <property type="molecule type" value="Genomic_DNA"/>
</dbReference>